<dbReference type="EMBL" id="JAUSRE010000027">
    <property type="protein sequence ID" value="MDP9890391.1"/>
    <property type="molecule type" value="Genomic_DNA"/>
</dbReference>
<protein>
    <submittedName>
        <fullName evidence="1">Uncharacterized protein</fullName>
    </submittedName>
</protein>
<organism evidence="1 2">
    <name type="scientific">Pseudarthrobacter enclensis</name>
    <dbReference type="NCBI Taxonomy" id="993070"/>
    <lineage>
        <taxon>Bacteria</taxon>
        <taxon>Bacillati</taxon>
        <taxon>Actinomycetota</taxon>
        <taxon>Actinomycetes</taxon>
        <taxon>Micrococcales</taxon>
        <taxon>Micrococcaceae</taxon>
        <taxon>Pseudarthrobacter</taxon>
    </lineage>
</organism>
<evidence type="ECO:0000313" key="1">
    <source>
        <dbReference type="EMBL" id="MDP9890391.1"/>
    </source>
</evidence>
<proteinExistence type="predicted"/>
<evidence type="ECO:0000313" key="2">
    <source>
        <dbReference type="Proteomes" id="UP001226577"/>
    </source>
</evidence>
<comment type="caution">
    <text evidence="1">The sequence shown here is derived from an EMBL/GenBank/DDBJ whole genome shotgun (WGS) entry which is preliminary data.</text>
</comment>
<gene>
    <name evidence="1" type="ORF">J2X98_004005</name>
</gene>
<dbReference type="Proteomes" id="UP001226577">
    <property type="component" value="Unassembled WGS sequence"/>
</dbReference>
<name>A0ABT9RYQ8_9MICC</name>
<reference evidence="1 2" key="1">
    <citation type="submission" date="2023-07" db="EMBL/GenBank/DDBJ databases">
        <title>Sorghum-associated microbial communities from plants grown in Nebraska, USA.</title>
        <authorList>
            <person name="Schachtman D."/>
        </authorList>
    </citation>
    <scope>NUCLEOTIDE SEQUENCE [LARGE SCALE GENOMIC DNA]</scope>
    <source>
        <strain evidence="1 2">CC222</strain>
    </source>
</reference>
<accession>A0ABT9RYQ8</accession>
<keyword evidence="2" id="KW-1185">Reference proteome</keyword>
<sequence length="36" mass="4145">MFRYLNLTPLGTPDGVPEALRQVPKDEKTHIEFPSF</sequence>